<evidence type="ECO:0000313" key="1">
    <source>
        <dbReference type="EMBL" id="WNG49379.1"/>
    </source>
</evidence>
<dbReference type="EMBL" id="CP043494">
    <property type="protein sequence ID" value="WNG49379.1"/>
    <property type="molecule type" value="Genomic_DNA"/>
</dbReference>
<protein>
    <recommendedName>
        <fullName evidence="3">Cytochrome c family protein</fullName>
    </recommendedName>
</protein>
<dbReference type="Proteomes" id="UP001611383">
    <property type="component" value="Chromosome"/>
</dbReference>
<sequence length="446" mass="49268">MSIHQGSIHAVMSLLVMSLLWVSMASEARDTTPKLEKAPNASVETILSGFAELPPDVDAFPNQSNMDLYAWREFIALNWPAAPGTCEPDRSRTFLDTKGPRVWETWLQPSDVFVPPGEAPARWCSAREERARLGKIQQSVGGVLVDQNGRFVRYEVRLNEDAYNYLLANNLWNKAGQREATINLPAGPDDKFCKDQSCGPVGTVEVKAAWKVLGQGDDPSRFYTIEAEVYNDDLVPPTASPDPNPVTLGLVGLHIAHKTASQRSWLWATFEHVDNVTKSFNNPDCPETPSYTPNPPRPCTTRCCAPNAPTAAKDPETKTYVELDPFGQPLHRPTQVTRLRGPSSQRLNKHFKVLFGNSPWSNYELISNQWMGINPQTPTPTYLANTVMETFIQGQHPASDGIPAYPAPGYNPFSTRTSSSCIKCHSVAKTTSGRSADFSFLFSGAQ</sequence>
<name>A0ABY9X212_9BACT</name>
<accession>A0ABY9X212</accession>
<dbReference type="RefSeq" id="WP_395807209.1">
    <property type="nucleotide sequence ID" value="NZ_CP043494.1"/>
</dbReference>
<proteinExistence type="predicted"/>
<evidence type="ECO:0008006" key="3">
    <source>
        <dbReference type="Google" id="ProtNLM"/>
    </source>
</evidence>
<keyword evidence="2" id="KW-1185">Reference proteome</keyword>
<gene>
    <name evidence="1" type="ORF">F0U60_38615</name>
</gene>
<reference evidence="1 2" key="1">
    <citation type="submission" date="2019-08" db="EMBL/GenBank/DDBJ databases">
        <title>Archangium and Cystobacter genomes.</title>
        <authorList>
            <person name="Chen I.-C.K."/>
            <person name="Wielgoss S."/>
        </authorList>
    </citation>
    <scope>NUCLEOTIDE SEQUENCE [LARGE SCALE GENOMIC DNA]</scope>
    <source>
        <strain evidence="1 2">Cbm 6</strain>
    </source>
</reference>
<evidence type="ECO:0000313" key="2">
    <source>
        <dbReference type="Proteomes" id="UP001611383"/>
    </source>
</evidence>
<organism evidence="1 2">
    <name type="scientific">Archangium minus</name>
    <dbReference type="NCBI Taxonomy" id="83450"/>
    <lineage>
        <taxon>Bacteria</taxon>
        <taxon>Pseudomonadati</taxon>
        <taxon>Myxococcota</taxon>
        <taxon>Myxococcia</taxon>
        <taxon>Myxococcales</taxon>
        <taxon>Cystobacterineae</taxon>
        <taxon>Archangiaceae</taxon>
        <taxon>Archangium</taxon>
    </lineage>
</organism>